<dbReference type="Pfam" id="PF10536">
    <property type="entry name" value="PMD"/>
    <property type="match status" value="1"/>
</dbReference>
<comment type="caution">
    <text evidence="9">The sequence shown here is derived from an EMBL/GenBank/DDBJ whole genome shotgun (WGS) entry which is preliminary data.</text>
</comment>
<dbReference type="CDD" id="cd17895">
    <property type="entry name" value="AGPR_1_N"/>
    <property type="match status" value="1"/>
</dbReference>
<evidence type="ECO:0000256" key="3">
    <source>
        <dbReference type="ARBA" id="ARBA00022605"/>
    </source>
</evidence>
<dbReference type="SUPFAM" id="SSF51735">
    <property type="entry name" value="NAD(P)-binding Rossmann-fold domains"/>
    <property type="match status" value="1"/>
</dbReference>
<dbReference type="Pfam" id="PF01118">
    <property type="entry name" value="Semialdhyde_dh"/>
    <property type="match status" value="1"/>
</dbReference>
<keyword evidence="10" id="KW-1185">Reference proteome</keyword>
<keyword evidence="3" id="KW-0028">Amino-acid biosynthesis</keyword>
<dbReference type="InterPro" id="IPR023013">
    <property type="entry name" value="AGPR_AS"/>
</dbReference>
<dbReference type="InterPro" id="IPR000534">
    <property type="entry name" value="Semialdehyde_DH_NAD-bd"/>
</dbReference>
<dbReference type="AlphaFoldDB" id="A0A8J4RKU8"/>
<dbReference type="PROSITE" id="PS01224">
    <property type="entry name" value="ARGC"/>
    <property type="match status" value="1"/>
</dbReference>
<dbReference type="Gene3D" id="3.40.50.720">
    <property type="entry name" value="NAD(P)-binding Rossmann-like Domain"/>
    <property type="match status" value="1"/>
</dbReference>
<organism evidence="9 10">
    <name type="scientific">Castanea mollissima</name>
    <name type="common">Chinese chestnut</name>
    <dbReference type="NCBI Taxonomy" id="60419"/>
    <lineage>
        <taxon>Eukaryota</taxon>
        <taxon>Viridiplantae</taxon>
        <taxon>Streptophyta</taxon>
        <taxon>Embryophyta</taxon>
        <taxon>Tracheophyta</taxon>
        <taxon>Spermatophyta</taxon>
        <taxon>Magnoliopsida</taxon>
        <taxon>eudicotyledons</taxon>
        <taxon>Gunneridae</taxon>
        <taxon>Pentapetalae</taxon>
        <taxon>rosids</taxon>
        <taxon>fabids</taxon>
        <taxon>Fagales</taxon>
        <taxon>Fagaceae</taxon>
        <taxon>Castanea</taxon>
    </lineage>
</organism>
<dbReference type="PANTHER" id="PTHR32338">
    <property type="entry name" value="N-ACETYL-GAMMA-GLUTAMYL-PHOSPHATE REDUCTASE, CHLOROPLASTIC-RELATED-RELATED"/>
    <property type="match status" value="1"/>
</dbReference>
<comment type="pathway">
    <text evidence="1">Amino-acid biosynthesis; L-arginine biosynthesis; N(2)-acetyl-L-ornithine from L-glutamate: step 3/4.</text>
</comment>
<feature type="region of interest" description="Disordered" evidence="7">
    <location>
        <begin position="304"/>
        <end position="431"/>
    </location>
</feature>
<evidence type="ECO:0000259" key="8">
    <source>
        <dbReference type="SMART" id="SM00859"/>
    </source>
</evidence>
<keyword evidence="4" id="KW-0521">NADP</keyword>
<evidence type="ECO:0000256" key="4">
    <source>
        <dbReference type="ARBA" id="ARBA00022857"/>
    </source>
</evidence>
<name>A0A8J4RKU8_9ROSI</name>
<gene>
    <name evidence="9" type="ORF">CMV_004984</name>
</gene>
<feature type="compositionally biased region" description="Low complexity" evidence="7">
    <location>
        <begin position="318"/>
        <end position="330"/>
    </location>
</feature>
<evidence type="ECO:0000256" key="6">
    <source>
        <dbReference type="PROSITE-ProRule" id="PRU10010"/>
    </source>
</evidence>
<reference evidence="9" key="1">
    <citation type="submission" date="2020-03" db="EMBL/GenBank/DDBJ databases">
        <title>Castanea mollissima Vanexum genome sequencing.</title>
        <authorList>
            <person name="Staton M."/>
        </authorList>
    </citation>
    <scope>NUCLEOTIDE SEQUENCE</scope>
    <source>
        <tissue evidence="9">Leaf</tissue>
    </source>
</reference>
<evidence type="ECO:0000256" key="2">
    <source>
        <dbReference type="ARBA" id="ARBA00022571"/>
    </source>
</evidence>
<proteinExistence type="predicted"/>
<evidence type="ECO:0000256" key="7">
    <source>
        <dbReference type="SAM" id="MobiDB-lite"/>
    </source>
</evidence>
<sequence>MPSLSMAAVAEVDDEFGPGPRVPSVLRFLTEHRSSAVWEGQDPGVLKCRGRNEEFRKRSPMVDDRVLDIVKRIGLEGLMDLPPDGAYGPPLPSSPLSIKLVWVVSTKNSPAEICLVRYRQLLDSMYPNQVVWQPYEAELGHLPAFCVAGRDMWTARVPLVCFWLVEKHTPDRVLRQFGMVQEIPEDVDTDDALHKIDLRGKIEVDWRVRHFSHIQVWNTRAQKLCHGARLEGAMSSVHPYFGWYGKVTWRFVDHTSASLLITVAMHKQMLMRYVVDSPEHKLITAMLKEVDRLHRLAAHLPLEDADTANPELPEHNARPSTSSTPASHSHGQCVAPHQGQNQPPPPPHAYPAPEFPPPPHASPAPEFPPPPHASPSPEIPPRTTPAFPDLQIPVPTAHASSHPEIPSPTLCGHKAGHKAGPTQRKEPDQGDASKSYLLQIIKHQIPRTPIKKMSTASFTSNFFGTGCFWKDESRISTVKKQNEGKVFVKCVVNTKTQKTEKAVRIGVLGASGYTGSEIVRLLACHPHFGITLMTADRKAGQSIGSVFPHLVTQDLPDMVAIKDANFSDVDAVFCCLPHGTTQEIIKALPRSLKIVDLSADFRLRDISEYEEWYGQAHRAPDLQKEVVYGLTEVLREEIKSARLVANPGCYPTSIQLPLVPLIKANLIEYRNIIIDAKSGVSGAGRGAKEANLYTEIAEGIYSYGITRHRHVPEIEQGLSDAANSKITVSFTPHLMPMIRGMQSTIYLEMAPGVTIEDLYQQLKISYEGNQESMDLASLQSIHIEQEIW</sequence>
<evidence type="ECO:0000256" key="1">
    <source>
        <dbReference type="ARBA" id="ARBA00004862"/>
    </source>
</evidence>
<dbReference type="SUPFAM" id="SSF55347">
    <property type="entry name" value="Glyceraldehyde-3-phosphate dehydrogenase-like, C-terminal domain"/>
    <property type="match status" value="1"/>
</dbReference>
<dbReference type="PANTHER" id="PTHR32338:SF10">
    <property type="entry name" value="N-ACETYL-GAMMA-GLUTAMYL-PHOSPHATE REDUCTASE, CHLOROPLASTIC-RELATED"/>
    <property type="match status" value="1"/>
</dbReference>
<dbReference type="SMART" id="SM00859">
    <property type="entry name" value="Semialdhyde_dh"/>
    <property type="match status" value="1"/>
</dbReference>
<keyword evidence="2" id="KW-0055">Arginine biosynthesis</keyword>
<feature type="compositionally biased region" description="Pro residues" evidence="7">
    <location>
        <begin position="342"/>
        <end position="383"/>
    </location>
</feature>
<dbReference type="InterPro" id="IPR000706">
    <property type="entry name" value="AGPR_type-1"/>
</dbReference>
<evidence type="ECO:0000256" key="5">
    <source>
        <dbReference type="ARBA" id="ARBA00023002"/>
    </source>
</evidence>
<dbReference type="EMBL" id="JRKL02000432">
    <property type="protein sequence ID" value="KAF3971415.1"/>
    <property type="molecule type" value="Genomic_DNA"/>
</dbReference>
<dbReference type="Pfam" id="PF22698">
    <property type="entry name" value="Semialdhyde_dhC_1"/>
    <property type="match status" value="1"/>
</dbReference>
<dbReference type="NCBIfam" id="TIGR01850">
    <property type="entry name" value="argC"/>
    <property type="match status" value="1"/>
</dbReference>
<dbReference type="GO" id="GO:0006526">
    <property type="term" value="P:L-arginine biosynthetic process"/>
    <property type="evidence" value="ECO:0007669"/>
    <property type="project" value="UniProtKB-UniPathway"/>
</dbReference>
<feature type="active site" evidence="6">
    <location>
        <position position="649"/>
    </location>
</feature>
<evidence type="ECO:0000313" key="10">
    <source>
        <dbReference type="Proteomes" id="UP000737018"/>
    </source>
</evidence>
<accession>A0A8J4RKU8</accession>
<dbReference type="InterPro" id="IPR019557">
    <property type="entry name" value="AminoTfrase-like_pln_mobile"/>
</dbReference>
<keyword evidence="5" id="KW-0560">Oxidoreductase</keyword>
<dbReference type="GO" id="GO:0051287">
    <property type="term" value="F:NAD binding"/>
    <property type="evidence" value="ECO:0007669"/>
    <property type="project" value="InterPro"/>
</dbReference>
<dbReference type="OrthoDB" id="438291at2759"/>
<dbReference type="InterPro" id="IPR058924">
    <property type="entry name" value="AGPR_dimerisation_dom"/>
</dbReference>
<dbReference type="Gene3D" id="3.30.360.10">
    <property type="entry name" value="Dihydrodipicolinate Reductase, domain 2"/>
    <property type="match status" value="1"/>
</dbReference>
<dbReference type="GO" id="GO:0003942">
    <property type="term" value="F:N-acetyl-gamma-glutamyl-phosphate reductase activity"/>
    <property type="evidence" value="ECO:0007669"/>
    <property type="project" value="InterPro"/>
</dbReference>
<dbReference type="InterPro" id="IPR036291">
    <property type="entry name" value="NAD(P)-bd_dom_sf"/>
</dbReference>
<dbReference type="UniPathway" id="UPA00068">
    <property type="reaction ID" value="UER00108"/>
</dbReference>
<evidence type="ECO:0000313" key="9">
    <source>
        <dbReference type="EMBL" id="KAF3971415.1"/>
    </source>
</evidence>
<dbReference type="CDD" id="cd23934">
    <property type="entry name" value="AGPR_1_C"/>
    <property type="match status" value="1"/>
</dbReference>
<dbReference type="GO" id="GO:0070401">
    <property type="term" value="F:NADP+ binding"/>
    <property type="evidence" value="ECO:0007669"/>
    <property type="project" value="InterPro"/>
</dbReference>
<feature type="domain" description="Semialdehyde dehydrogenase NAD-binding" evidence="8">
    <location>
        <begin position="504"/>
        <end position="641"/>
    </location>
</feature>
<dbReference type="InterPro" id="IPR050085">
    <property type="entry name" value="AGPR"/>
</dbReference>
<dbReference type="Proteomes" id="UP000737018">
    <property type="component" value="Unassembled WGS sequence"/>
</dbReference>
<protein>
    <recommendedName>
        <fullName evidence="8">Semialdehyde dehydrogenase NAD-binding domain-containing protein</fullName>
    </recommendedName>
</protein>